<dbReference type="PANTHER" id="PTHR11496:SF83">
    <property type="entry name" value="HYDROXYACID-OXOACID TRANSHYDROGENASE, MITOCHONDRIAL"/>
    <property type="match status" value="1"/>
</dbReference>
<comment type="caution">
    <text evidence="4">The sequence shown here is derived from an EMBL/GenBank/DDBJ whole genome shotgun (WGS) entry which is preliminary data.</text>
</comment>
<keyword evidence="1 4" id="KW-0560">Oxidoreductase</keyword>
<reference evidence="5" key="2">
    <citation type="submission" date="2014-09" db="EMBL/GenBank/DDBJ databases">
        <authorList>
            <consortium name="NBRP consortium"/>
            <person name="Sawabe T."/>
            <person name="Meirelles P."/>
            <person name="Nakanishi M."/>
            <person name="Sayaka M."/>
            <person name="Hattori M."/>
            <person name="Ohkuma M."/>
        </authorList>
    </citation>
    <scope>NUCLEOTIDE SEQUENCE [LARGE SCALE GENOMIC DNA]</scope>
    <source>
        <strain evidence="5">JCM 19239</strain>
    </source>
</reference>
<dbReference type="PANTHER" id="PTHR11496">
    <property type="entry name" value="ALCOHOL DEHYDROGENASE"/>
    <property type="match status" value="1"/>
</dbReference>
<dbReference type="InterPro" id="IPR001670">
    <property type="entry name" value="ADH_Fe/GldA"/>
</dbReference>
<evidence type="ECO:0000313" key="4">
    <source>
        <dbReference type="EMBL" id="GAL25753.1"/>
    </source>
</evidence>
<dbReference type="CDD" id="cd14863">
    <property type="entry name" value="Fe-ADH-like"/>
    <property type="match status" value="1"/>
</dbReference>
<dbReference type="Pfam" id="PF25137">
    <property type="entry name" value="ADH_Fe_C"/>
    <property type="match status" value="1"/>
</dbReference>
<dbReference type="Gene3D" id="1.20.1090.10">
    <property type="entry name" value="Dehydroquinate synthase-like - alpha domain"/>
    <property type="match status" value="1"/>
</dbReference>
<protein>
    <submittedName>
        <fullName evidence="4">Alcohol dehydrogenase</fullName>
        <ecNumber evidence="4">1.1.1.1</ecNumber>
    </submittedName>
</protein>
<evidence type="ECO:0000259" key="3">
    <source>
        <dbReference type="Pfam" id="PF25137"/>
    </source>
</evidence>
<accession>A0ABQ0JAF2</accession>
<evidence type="ECO:0000313" key="5">
    <source>
        <dbReference type="Proteomes" id="UP000029223"/>
    </source>
</evidence>
<feature type="domain" description="Fe-containing alcohol dehydrogenase-like C-terminal" evidence="3">
    <location>
        <begin position="199"/>
        <end position="365"/>
    </location>
</feature>
<proteinExistence type="predicted"/>
<dbReference type="Proteomes" id="UP000029223">
    <property type="component" value="Unassembled WGS sequence"/>
</dbReference>
<dbReference type="Gene3D" id="3.40.50.1970">
    <property type="match status" value="1"/>
</dbReference>
<sequence>MNNNFMFNMRTVVLSGEDSIRDIPAQLAAKGAHRVLLLSDVGLESVGLVNQLIGVFEGNMQVELVGVYTDIKPDASCDDINKAVQYANKVQADSIVALGGGSVIDASKGIKYSLEHQLDDIRDAIRGGGHIDVGPHVKPFTVPHIGVPTTAGTGAEASPIAVFFNDVEQVKASLVVSGLECDIAVLDPTLTLGLPVPLTVSTAMDALTHAIEAVASPMSNCFTDAYAIQASRLILDNLPKVVSDPSNVNARSELLQASTMAISAFYSSLGGIPIHNCAHAFGAIAHIPHGDANSVLLPVVIETLPEFYLPSIDKLAGIFDVPQSLSAEQKHREVVLSLRAFQAQVKAHQTFTNWSLSEDTQFEIAQGIEKI</sequence>
<organism evidence="4 5">
    <name type="scientific">Vibrio variabilis</name>
    <dbReference type="NCBI Taxonomy" id="990271"/>
    <lineage>
        <taxon>Bacteria</taxon>
        <taxon>Pseudomonadati</taxon>
        <taxon>Pseudomonadota</taxon>
        <taxon>Gammaproteobacteria</taxon>
        <taxon>Vibrionales</taxon>
        <taxon>Vibrionaceae</taxon>
        <taxon>Vibrio</taxon>
    </lineage>
</organism>
<dbReference type="PROSITE" id="PS00913">
    <property type="entry name" value="ADH_IRON_1"/>
    <property type="match status" value="1"/>
</dbReference>
<dbReference type="Pfam" id="PF00465">
    <property type="entry name" value="Fe-ADH"/>
    <property type="match status" value="1"/>
</dbReference>
<dbReference type="EMBL" id="BBMS01000012">
    <property type="protein sequence ID" value="GAL25753.1"/>
    <property type="molecule type" value="Genomic_DNA"/>
</dbReference>
<gene>
    <name evidence="4" type="ORF">JCM19239_4240</name>
</gene>
<dbReference type="InterPro" id="IPR039697">
    <property type="entry name" value="Alcohol_dehydrogenase_Fe"/>
</dbReference>
<evidence type="ECO:0000259" key="2">
    <source>
        <dbReference type="Pfam" id="PF00465"/>
    </source>
</evidence>
<keyword evidence="5" id="KW-1185">Reference proteome</keyword>
<dbReference type="InterPro" id="IPR056798">
    <property type="entry name" value="ADH_Fe_C"/>
</dbReference>
<evidence type="ECO:0000256" key="1">
    <source>
        <dbReference type="ARBA" id="ARBA00023002"/>
    </source>
</evidence>
<reference evidence="5" key="1">
    <citation type="submission" date="2014-09" db="EMBL/GenBank/DDBJ databases">
        <title>Vibrio variabilis JCM 19239. (C206) whole genome shotgun sequence.</title>
        <authorList>
            <person name="Sawabe T."/>
            <person name="Meirelles P."/>
            <person name="Nakanishi M."/>
            <person name="Sayaka M."/>
            <person name="Hattori M."/>
            <person name="Ohkuma M."/>
        </authorList>
    </citation>
    <scope>NUCLEOTIDE SEQUENCE [LARGE SCALE GENOMIC DNA]</scope>
    <source>
        <strain evidence="5">JCM 19239</strain>
    </source>
</reference>
<feature type="domain" description="Alcohol dehydrogenase iron-type/glycerol dehydrogenase GldA" evidence="2">
    <location>
        <begin position="12"/>
        <end position="188"/>
    </location>
</feature>
<dbReference type="GO" id="GO:0004022">
    <property type="term" value="F:alcohol dehydrogenase (NAD+) activity"/>
    <property type="evidence" value="ECO:0007669"/>
    <property type="project" value="UniProtKB-EC"/>
</dbReference>
<dbReference type="SUPFAM" id="SSF56796">
    <property type="entry name" value="Dehydroquinate synthase-like"/>
    <property type="match status" value="1"/>
</dbReference>
<dbReference type="EC" id="1.1.1.1" evidence="4"/>
<dbReference type="InterPro" id="IPR018211">
    <property type="entry name" value="ADH_Fe_CS"/>
</dbReference>
<name>A0ABQ0JAF2_9VIBR</name>